<keyword evidence="3" id="KW-1185">Reference proteome</keyword>
<feature type="compositionally biased region" description="Low complexity" evidence="1">
    <location>
        <begin position="194"/>
        <end position="218"/>
    </location>
</feature>
<reference evidence="2 3" key="1">
    <citation type="journal article" date="2015" name="Environ. Microbiol.">
        <title>Metagenome sequence of Elaphomyces granulatus from sporocarp tissue reveals Ascomycota ectomycorrhizal fingerprints of genome expansion and a Proteobacteria-rich microbiome.</title>
        <authorList>
            <person name="Quandt C.A."/>
            <person name="Kohler A."/>
            <person name="Hesse C.N."/>
            <person name="Sharpton T.J."/>
            <person name="Martin F."/>
            <person name="Spatafora J.W."/>
        </authorList>
    </citation>
    <scope>NUCLEOTIDE SEQUENCE [LARGE SCALE GENOMIC DNA]</scope>
    <source>
        <strain evidence="2 3">OSC145934</strain>
    </source>
</reference>
<feature type="compositionally biased region" description="Low complexity" evidence="1">
    <location>
        <begin position="56"/>
        <end position="71"/>
    </location>
</feature>
<protein>
    <submittedName>
        <fullName evidence="2">Uncharacterized protein</fullName>
    </submittedName>
</protein>
<comment type="caution">
    <text evidence="2">The sequence shown here is derived from an EMBL/GenBank/DDBJ whole genome shotgun (WGS) entry which is preliminary data.</text>
</comment>
<feature type="compositionally biased region" description="Polar residues" evidence="1">
    <location>
        <begin position="72"/>
        <end position="89"/>
    </location>
</feature>
<proteinExistence type="predicted"/>
<dbReference type="AlphaFoldDB" id="A0A232LVI7"/>
<sequence length="218" mass="23478">MTAPDIASLKSVNCSRPQLLHQQSQQSIAASDDYYSFSDSNKSSDSKVTVVRDAASQSHRPSQSSSPHQSRTSLDQEVQSSTDMQSSTRRPADTEEERVSPVTISTVRFGDNSVAEIRRQLDPSSPSPPTDVPENNSAPTPGVDDTPYIRFAIDQLTRDEEITGEGRQGSVVTTDYPVERLVGDEGLGYFTRQPKPTSATSAPATATTATTAKPATKT</sequence>
<organism evidence="2 3">
    <name type="scientific">Elaphomyces granulatus</name>
    <dbReference type="NCBI Taxonomy" id="519963"/>
    <lineage>
        <taxon>Eukaryota</taxon>
        <taxon>Fungi</taxon>
        <taxon>Dikarya</taxon>
        <taxon>Ascomycota</taxon>
        <taxon>Pezizomycotina</taxon>
        <taxon>Eurotiomycetes</taxon>
        <taxon>Eurotiomycetidae</taxon>
        <taxon>Eurotiales</taxon>
        <taxon>Elaphomycetaceae</taxon>
        <taxon>Elaphomyces</taxon>
    </lineage>
</organism>
<evidence type="ECO:0000256" key="1">
    <source>
        <dbReference type="SAM" id="MobiDB-lite"/>
    </source>
</evidence>
<feature type="compositionally biased region" description="Basic and acidic residues" evidence="1">
    <location>
        <begin position="90"/>
        <end position="99"/>
    </location>
</feature>
<evidence type="ECO:0000313" key="3">
    <source>
        <dbReference type="Proteomes" id="UP000243515"/>
    </source>
</evidence>
<gene>
    <name evidence="2" type="ORF">Egran_04084</name>
</gene>
<feature type="region of interest" description="Disordered" evidence="1">
    <location>
        <begin position="1"/>
        <end position="147"/>
    </location>
</feature>
<dbReference type="EMBL" id="NPHW01004294">
    <property type="protein sequence ID" value="OXV08153.1"/>
    <property type="molecule type" value="Genomic_DNA"/>
</dbReference>
<feature type="compositionally biased region" description="Low complexity" evidence="1">
    <location>
        <begin position="18"/>
        <end position="47"/>
    </location>
</feature>
<accession>A0A232LVI7</accession>
<dbReference type="Proteomes" id="UP000243515">
    <property type="component" value="Unassembled WGS sequence"/>
</dbReference>
<feature type="region of interest" description="Disordered" evidence="1">
    <location>
        <begin position="188"/>
        <end position="218"/>
    </location>
</feature>
<name>A0A232LVI7_9EURO</name>
<dbReference type="OrthoDB" id="5422275at2759"/>
<feature type="non-terminal residue" evidence="2">
    <location>
        <position position="218"/>
    </location>
</feature>
<evidence type="ECO:0000313" key="2">
    <source>
        <dbReference type="EMBL" id="OXV08153.1"/>
    </source>
</evidence>